<accession>E2FNJ6</accession>
<evidence type="ECO:0000313" key="1">
    <source>
        <dbReference type="EMBL" id="ADJ18511.1"/>
    </source>
</evidence>
<protein>
    <submittedName>
        <fullName evidence="1">Globin X</fullName>
    </submittedName>
</protein>
<proteinExistence type="predicted"/>
<dbReference type="EMBL" id="HM183145">
    <property type="protein sequence ID" value="ADJ18511.1"/>
    <property type="molecule type" value="Genomic_DNA"/>
</dbReference>
<feature type="non-terminal residue" evidence="1">
    <location>
        <position position="1"/>
    </location>
</feature>
<reference evidence="1" key="1">
    <citation type="journal article" date="2010" name="BMC Evol. Biol.">
        <title>Determining gene flow and the influence of selection across the equatorial barrier of the East Pacific Rise in the tube-dwelling polychaete Alvinella pompejana.</title>
        <authorList>
            <person name="Plouviez S."/>
            <person name="Le Guen D."/>
            <person name="Lecompte O."/>
            <person name="Lallier F.H."/>
            <person name="Jollivet D."/>
        </authorList>
    </citation>
    <scope>NUCLEOTIDE SEQUENCE</scope>
    <source>
        <strain evidence="1">1734S403a</strain>
    </source>
</reference>
<sequence length="35" mass="4130">REAVVESWKEICKDVRGNGVQLFLRYLGKFPAYQE</sequence>
<organism evidence="1">
    <name type="scientific">Alvinella pompejana</name>
    <dbReference type="NCBI Taxonomy" id="6376"/>
    <lineage>
        <taxon>Eukaryota</taxon>
        <taxon>Metazoa</taxon>
        <taxon>Spiralia</taxon>
        <taxon>Lophotrochozoa</taxon>
        <taxon>Annelida</taxon>
        <taxon>Polychaeta</taxon>
        <taxon>Sedentaria</taxon>
        <taxon>Canalipalpata</taxon>
        <taxon>Terebellida</taxon>
        <taxon>Terebelliformia</taxon>
        <taxon>Alvinellidae</taxon>
        <taxon>Alvinella</taxon>
    </lineage>
</organism>
<name>E2FNJ6_9ANNE</name>
<feature type="non-terminal residue" evidence="1">
    <location>
        <position position="35"/>
    </location>
</feature>
<dbReference type="AlphaFoldDB" id="E2FNJ6"/>